<gene>
    <name evidence="6" type="primary">dgoA_1</name>
    <name evidence="6" type="ORF">PFRI_11890</name>
</gene>
<sequence length="219" mass="23072">MATTSETTEIHAAKMTAFLAHPLIAILRKLDFDDAVPTADILFESGFSALEIPLTSDRALESIENVAKRFGERGLVGGGTVLTVQDVIDVSNAGGDLIVSPNVNKDVIEAARARDMICFPGVSTPSEGFAALSHGASGLKIFPAEAISPNVIRAWRAVFSDDIALLPTGGITPESMSEWVDAGATGFGIGGALFKPNKSMQEIGHSALEFVKEWTVISD</sequence>
<comment type="caution">
    <text evidence="6">The sequence shown here is derived from an EMBL/GenBank/DDBJ whole genome shotgun (WGS) entry which is preliminary data.</text>
</comment>
<dbReference type="EC" id="4.1.2.21" evidence="6"/>
<evidence type="ECO:0000313" key="7">
    <source>
        <dbReference type="Proteomes" id="UP000184514"/>
    </source>
</evidence>
<evidence type="ECO:0000256" key="4">
    <source>
        <dbReference type="ARBA" id="ARBA00023239"/>
    </source>
</evidence>
<evidence type="ECO:0000256" key="3">
    <source>
        <dbReference type="ARBA" id="ARBA00011233"/>
    </source>
</evidence>
<name>A0A1L9NZD2_9RHOB</name>
<dbReference type="Gene3D" id="3.20.20.70">
    <property type="entry name" value="Aldolase class I"/>
    <property type="match status" value="1"/>
</dbReference>
<dbReference type="CDD" id="cd00452">
    <property type="entry name" value="KDPG_aldolase"/>
    <property type="match status" value="1"/>
</dbReference>
<evidence type="ECO:0000256" key="5">
    <source>
        <dbReference type="ARBA" id="ARBA00023277"/>
    </source>
</evidence>
<dbReference type="EMBL" id="MLCB01000091">
    <property type="protein sequence ID" value="OJI94640.1"/>
    <property type="molecule type" value="Genomic_DNA"/>
</dbReference>
<dbReference type="InterPro" id="IPR000887">
    <property type="entry name" value="Aldlse_KDPG_KHG"/>
</dbReference>
<keyword evidence="7" id="KW-1185">Reference proteome</keyword>
<dbReference type="STRING" id="696762.PFRI_11890"/>
<dbReference type="PANTHER" id="PTHR30246">
    <property type="entry name" value="2-KETO-3-DEOXY-6-PHOSPHOGLUCONATE ALDOLASE"/>
    <property type="match status" value="1"/>
</dbReference>
<comment type="subunit">
    <text evidence="3">Homotrimer.</text>
</comment>
<evidence type="ECO:0000256" key="2">
    <source>
        <dbReference type="ARBA" id="ARBA00006906"/>
    </source>
</evidence>
<protein>
    <submittedName>
        <fullName evidence="6">2-dehydro-3-deoxy-6-phosphogalactonate aldolase</fullName>
        <ecNumber evidence="6">4.1.2.21</ecNumber>
    </submittedName>
</protein>
<dbReference type="Proteomes" id="UP000184514">
    <property type="component" value="Unassembled WGS sequence"/>
</dbReference>
<keyword evidence="5" id="KW-0119">Carbohydrate metabolism</keyword>
<dbReference type="InterPro" id="IPR013785">
    <property type="entry name" value="Aldolase_TIM"/>
</dbReference>
<dbReference type="RefSeq" id="WP_245812285.1">
    <property type="nucleotide sequence ID" value="NZ_MLCB01000091.1"/>
</dbReference>
<organism evidence="6 7">
    <name type="scientific">Planktotalea frisia</name>
    <dbReference type="NCBI Taxonomy" id="696762"/>
    <lineage>
        <taxon>Bacteria</taxon>
        <taxon>Pseudomonadati</taxon>
        <taxon>Pseudomonadota</taxon>
        <taxon>Alphaproteobacteria</taxon>
        <taxon>Rhodobacterales</taxon>
        <taxon>Paracoccaceae</taxon>
        <taxon>Planktotalea</taxon>
    </lineage>
</organism>
<proteinExistence type="inferred from homology"/>
<reference evidence="6 7" key="1">
    <citation type="submission" date="2016-10" db="EMBL/GenBank/DDBJ databases">
        <title>Genome sequence of Planktotalea frisia SH6-1.</title>
        <authorList>
            <person name="Poehlein A."/>
            <person name="Bakenhus I."/>
            <person name="Voget S."/>
            <person name="Brinkhoff T."/>
            <person name="Simon M."/>
        </authorList>
    </citation>
    <scope>NUCLEOTIDE SEQUENCE [LARGE SCALE GENOMIC DNA]</scope>
    <source>
        <strain evidence="6 7">SH6-1</strain>
    </source>
</reference>
<dbReference type="PANTHER" id="PTHR30246:SF1">
    <property type="entry name" value="2-DEHYDRO-3-DEOXY-6-PHOSPHOGALACTONATE ALDOLASE-RELATED"/>
    <property type="match status" value="1"/>
</dbReference>
<comment type="similarity">
    <text evidence="2">Belongs to the KHG/KDPG aldolase family.</text>
</comment>
<evidence type="ECO:0000256" key="1">
    <source>
        <dbReference type="ARBA" id="ARBA00004761"/>
    </source>
</evidence>
<comment type="pathway">
    <text evidence="1">Carbohydrate acid metabolism.</text>
</comment>
<dbReference type="Pfam" id="PF01081">
    <property type="entry name" value="Aldolase"/>
    <property type="match status" value="1"/>
</dbReference>
<dbReference type="SUPFAM" id="SSF51569">
    <property type="entry name" value="Aldolase"/>
    <property type="match status" value="1"/>
</dbReference>
<accession>A0A1L9NZD2</accession>
<evidence type="ECO:0000313" key="6">
    <source>
        <dbReference type="EMBL" id="OJI94640.1"/>
    </source>
</evidence>
<keyword evidence="4 6" id="KW-0456">Lyase</keyword>
<dbReference type="GO" id="GO:0008674">
    <property type="term" value="F:2-dehydro-3-deoxy-6-phosphogalactonate aldolase activity"/>
    <property type="evidence" value="ECO:0007669"/>
    <property type="project" value="UniProtKB-EC"/>
</dbReference>
<dbReference type="NCBIfam" id="NF006600">
    <property type="entry name" value="PRK09140.1"/>
    <property type="match status" value="1"/>
</dbReference>
<dbReference type="AlphaFoldDB" id="A0A1L9NZD2"/>